<dbReference type="PROSITE" id="PS51782">
    <property type="entry name" value="LYSM"/>
    <property type="match status" value="2"/>
</dbReference>
<comment type="caution">
    <text evidence="2">The sequence shown here is derived from an EMBL/GenBank/DDBJ whole genome shotgun (WGS) entry which is preliminary data.</text>
</comment>
<dbReference type="PANTHER" id="PTHR21666">
    <property type="entry name" value="PEPTIDASE-RELATED"/>
    <property type="match status" value="1"/>
</dbReference>
<dbReference type="SMART" id="SM00257">
    <property type="entry name" value="LysM"/>
    <property type="match status" value="2"/>
</dbReference>
<accession>A0A2H0DVY2</accession>
<evidence type="ECO:0000313" key="2">
    <source>
        <dbReference type="EMBL" id="PIP86337.1"/>
    </source>
</evidence>
<proteinExistence type="predicted"/>
<reference evidence="2 3" key="1">
    <citation type="submission" date="2017-09" db="EMBL/GenBank/DDBJ databases">
        <title>Depth-based differentiation of microbial function through sediment-hosted aquifers and enrichment of novel symbionts in the deep terrestrial subsurface.</title>
        <authorList>
            <person name="Probst A.J."/>
            <person name="Ladd B."/>
            <person name="Jarett J.K."/>
            <person name="Geller-Mcgrath D.E."/>
            <person name="Sieber C.M."/>
            <person name="Emerson J.B."/>
            <person name="Anantharaman K."/>
            <person name="Thomas B.C."/>
            <person name="Malmstrom R."/>
            <person name="Stieglmeier M."/>
            <person name="Klingl A."/>
            <person name="Woyke T."/>
            <person name="Ryan C.M."/>
            <person name="Banfield J.F."/>
        </authorList>
    </citation>
    <scope>NUCLEOTIDE SEQUENCE [LARGE SCALE GENOMIC DNA]</scope>
    <source>
        <strain evidence="2">CG22_combo_CG10-13_8_21_14_all_43_18</strain>
    </source>
</reference>
<dbReference type="Gene3D" id="2.70.70.10">
    <property type="entry name" value="Glucose Permease (Domain IIA)"/>
    <property type="match status" value="1"/>
</dbReference>
<feature type="domain" description="LysM" evidence="1">
    <location>
        <begin position="141"/>
        <end position="185"/>
    </location>
</feature>
<dbReference type="PANTHER" id="PTHR21666:SF270">
    <property type="entry name" value="MUREIN HYDROLASE ACTIVATOR ENVC"/>
    <property type="match status" value="1"/>
</dbReference>
<dbReference type="GO" id="GO:0004222">
    <property type="term" value="F:metalloendopeptidase activity"/>
    <property type="evidence" value="ECO:0007669"/>
    <property type="project" value="TreeGrafter"/>
</dbReference>
<protein>
    <recommendedName>
        <fullName evidence="1">LysM domain-containing protein</fullName>
    </recommendedName>
</protein>
<organism evidence="2 3">
    <name type="scientific">Candidatus Campbellbacteria bacterium CG22_combo_CG10-13_8_21_14_all_43_18</name>
    <dbReference type="NCBI Taxonomy" id="1974530"/>
    <lineage>
        <taxon>Bacteria</taxon>
        <taxon>Candidatus Campbelliibacteriota</taxon>
    </lineage>
</organism>
<dbReference type="InterPro" id="IPR036779">
    <property type="entry name" value="LysM_dom_sf"/>
</dbReference>
<dbReference type="AlphaFoldDB" id="A0A2H0DVY2"/>
<evidence type="ECO:0000259" key="1">
    <source>
        <dbReference type="PROSITE" id="PS51782"/>
    </source>
</evidence>
<dbReference type="CDD" id="cd00118">
    <property type="entry name" value="LysM"/>
    <property type="match status" value="2"/>
</dbReference>
<dbReference type="InterPro" id="IPR018392">
    <property type="entry name" value="LysM"/>
</dbReference>
<dbReference type="CDD" id="cd12797">
    <property type="entry name" value="M23_peptidase"/>
    <property type="match status" value="1"/>
</dbReference>
<dbReference type="SUPFAM" id="SSF51261">
    <property type="entry name" value="Duplicated hybrid motif"/>
    <property type="match status" value="1"/>
</dbReference>
<sequence length="325" mass="34670">MVLFVFLFPLRSYAGGFSFLDNIFTKTEAKSVKIENSQNMALLQAALNIDPSVVKGGGDITIVGGTSLLPETGPSGSLADIEDAPNSDQISVYVVREGDSLSQIARMFRVSVNTILWANDLKNGSVIKEGQTLIILPVSGVRHTVVFGETVKAITAKYKGHYEEVLAYNGLSLESVVKPGDIIVIPDGEISTPKTTATKTVTLREAGGPSYEGYYMRPISGGRKSQGLHGYNGVDLATNFGEPIFASASGQVIISKSFGWNGGYGNYIVINHDNGTQTLYAHNSKNIVYAGQAVVQGQVIGYVGSTGKSTGNHVHFEVRGARNPF</sequence>
<dbReference type="InterPro" id="IPR050570">
    <property type="entry name" value="Cell_wall_metabolism_enzyme"/>
</dbReference>
<dbReference type="Gene3D" id="3.10.350.10">
    <property type="entry name" value="LysM domain"/>
    <property type="match status" value="2"/>
</dbReference>
<gene>
    <name evidence="2" type="ORF">COW82_02460</name>
</gene>
<dbReference type="Proteomes" id="UP000231276">
    <property type="component" value="Unassembled WGS sequence"/>
</dbReference>
<dbReference type="InterPro" id="IPR016047">
    <property type="entry name" value="M23ase_b-sheet_dom"/>
</dbReference>
<dbReference type="Pfam" id="PF01476">
    <property type="entry name" value="LysM"/>
    <property type="match status" value="2"/>
</dbReference>
<name>A0A2H0DVY2_9BACT</name>
<feature type="domain" description="LysM" evidence="1">
    <location>
        <begin position="91"/>
        <end position="135"/>
    </location>
</feature>
<dbReference type="EMBL" id="PCTS01000034">
    <property type="protein sequence ID" value="PIP86337.1"/>
    <property type="molecule type" value="Genomic_DNA"/>
</dbReference>
<evidence type="ECO:0000313" key="3">
    <source>
        <dbReference type="Proteomes" id="UP000231276"/>
    </source>
</evidence>
<dbReference type="Pfam" id="PF01551">
    <property type="entry name" value="Peptidase_M23"/>
    <property type="match status" value="1"/>
</dbReference>
<dbReference type="InterPro" id="IPR011055">
    <property type="entry name" value="Dup_hybrid_motif"/>
</dbReference>